<evidence type="ECO:0000313" key="5">
    <source>
        <dbReference type="Proteomes" id="UP000532311"/>
    </source>
</evidence>
<dbReference type="AlphaFoldDB" id="A0A8H5XYG7"/>
<gene>
    <name evidence="4" type="ORF">FGLOB1_9575</name>
</gene>
<dbReference type="InterPro" id="IPR050797">
    <property type="entry name" value="Carb_Metab_Trans_Reg"/>
</dbReference>
<feature type="region of interest" description="Disordered" evidence="2">
    <location>
        <begin position="541"/>
        <end position="573"/>
    </location>
</feature>
<dbReference type="CDD" id="cd00067">
    <property type="entry name" value="GAL4"/>
    <property type="match status" value="1"/>
</dbReference>
<dbReference type="GO" id="GO:0008270">
    <property type="term" value="F:zinc ion binding"/>
    <property type="evidence" value="ECO:0007669"/>
    <property type="project" value="InterPro"/>
</dbReference>
<dbReference type="PANTHER" id="PTHR31668">
    <property type="entry name" value="GLUCOSE TRANSPORT TRANSCRIPTION REGULATOR RGT1-RELATED-RELATED"/>
    <property type="match status" value="1"/>
</dbReference>
<dbReference type="InterPro" id="IPR036864">
    <property type="entry name" value="Zn2-C6_fun-type_DNA-bd_sf"/>
</dbReference>
<dbReference type="EMBL" id="JAAQPF010000445">
    <property type="protein sequence ID" value="KAF5702488.1"/>
    <property type="molecule type" value="Genomic_DNA"/>
</dbReference>
<sequence length="824" mass="92611">MNQVVFDSSLGCAVQTRSCDHCFHRKIKCDRRNPCSPCQDNHVECQYERPRKKRRYIRPVSDDPDVNSRVSSERLNILYEERADWLPADTIDVGTPTEAQQLNSVRVNNSTNAQITPVSPLQLETEYWNLGMGECFFYPTNLFGVVDLPPYLPSLPFNVPESPGISLSSPLHHLSSQNGVLDRFLDDSSIPQLIDVFLERLQQSMPFFTRSYLHQNIARQRHLQDRSFGSLVQAICSLVLLQPVQSQEKRSWPNREARADAHLALAVNLHSQSDLGQSPTLETIMTSVFLFACQFCKGNFDAARFRLREAAALAEVMNLDKPESYGWIGDTEKQRRLRTLISLTIIERIYSVQRDYIPGTKSLSRNKLQELQNAIASSDDRGESENIIAMECISNMLEQVDFIDPDIIKCWKGFCWEEEAPTHVTRSTILTLLRRYRIPPRFSGLSGIDTHAQHADILVTRHWIRIKLWSLANSHGYVEALSDDEEFRHEYAVTIASEALDTCSQFQMTSLEVHGIGLVEKLSDLATCAAQQVNVYSPAQEYPTHADLTNRDPNGIQPQEDSPNSSSSSGTVNNGAEDMLNGYLSLFASFRRGRHPFLKPLAIIILDNERSPRCASVTCQCELLPHEEGSLCREATLLGHALFFVFSFFAATATTSQLSSQTRLIVMPDSSSNLASPPANPGLAVLVDRVFREVFTQLGEIKTQLDTMNGRLDTLEATVREHGQHSARIDRRLTSATSTTTNFRARLLNSGACEPTSVLTPLVNPVTGENIPDFPRTYGEVQRLNGRELSALLWALNLRGARNAEQKRGDFLRAIGATDRVTRR</sequence>
<dbReference type="CDD" id="cd12148">
    <property type="entry name" value="fungal_TF_MHR"/>
    <property type="match status" value="1"/>
</dbReference>
<dbReference type="Gene3D" id="4.10.240.10">
    <property type="entry name" value="Zn(2)-C6 fungal-type DNA-binding domain"/>
    <property type="match status" value="1"/>
</dbReference>
<protein>
    <submittedName>
        <fullName evidence="4">Transcription activator amyR</fullName>
    </submittedName>
</protein>
<dbReference type="PANTHER" id="PTHR31668:SF30">
    <property type="entry name" value="ZN(II)2CYS6 TRANSCRIPTION FACTOR (EUROFUNG)"/>
    <property type="match status" value="1"/>
</dbReference>
<evidence type="ECO:0000313" key="4">
    <source>
        <dbReference type="EMBL" id="KAF5702488.1"/>
    </source>
</evidence>
<dbReference type="GO" id="GO:0000981">
    <property type="term" value="F:DNA-binding transcription factor activity, RNA polymerase II-specific"/>
    <property type="evidence" value="ECO:0007669"/>
    <property type="project" value="InterPro"/>
</dbReference>
<feature type="compositionally biased region" description="Polar residues" evidence="2">
    <location>
        <begin position="556"/>
        <end position="573"/>
    </location>
</feature>
<dbReference type="InterPro" id="IPR001138">
    <property type="entry name" value="Zn2Cys6_DnaBD"/>
</dbReference>
<organism evidence="4 5">
    <name type="scientific">Fusarium globosum</name>
    <dbReference type="NCBI Taxonomy" id="78864"/>
    <lineage>
        <taxon>Eukaryota</taxon>
        <taxon>Fungi</taxon>
        <taxon>Dikarya</taxon>
        <taxon>Ascomycota</taxon>
        <taxon>Pezizomycotina</taxon>
        <taxon>Sordariomycetes</taxon>
        <taxon>Hypocreomycetidae</taxon>
        <taxon>Hypocreales</taxon>
        <taxon>Nectriaceae</taxon>
        <taxon>Fusarium</taxon>
        <taxon>Fusarium fujikuroi species complex</taxon>
    </lineage>
</organism>
<evidence type="ECO:0000256" key="1">
    <source>
        <dbReference type="ARBA" id="ARBA00023242"/>
    </source>
</evidence>
<evidence type="ECO:0000259" key="3">
    <source>
        <dbReference type="PROSITE" id="PS50048"/>
    </source>
</evidence>
<dbReference type="PROSITE" id="PS50048">
    <property type="entry name" value="ZN2_CY6_FUNGAL_2"/>
    <property type="match status" value="1"/>
</dbReference>
<accession>A0A8H5XYG7</accession>
<dbReference type="Proteomes" id="UP000532311">
    <property type="component" value="Unassembled WGS sequence"/>
</dbReference>
<reference evidence="4 5" key="1">
    <citation type="submission" date="2020-05" db="EMBL/GenBank/DDBJ databases">
        <title>Identification and distribution of gene clusters putatively required for synthesis of sphingolipid metabolism inhibitors in phylogenetically diverse species of the filamentous fungus Fusarium.</title>
        <authorList>
            <person name="Kim H.-S."/>
            <person name="Busman M."/>
            <person name="Brown D.W."/>
            <person name="Divon H."/>
            <person name="Uhlig S."/>
            <person name="Proctor R.H."/>
        </authorList>
    </citation>
    <scope>NUCLEOTIDE SEQUENCE [LARGE SCALE GENOMIC DNA]</scope>
    <source>
        <strain evidence="4 5">NRRL 26131</strain>
    </source>
</reference>
<keyword evidence="5" id="KW-1185">Reference proteome</keyword>
<name>A0A8H5XYG7_9HYPO</name>
<keyword evidence="1" id="KW-0539">Nucleus</keyword>
<dbReference type="SUPFAM" id="SSF57701">
    <property type="entry name" value="Zn2/Cys6 DNA-binding domain"/>
    <property type="match status" value="1"/>
</dbReference>
<feature type="domain" description="Zn(2)-C6 fungal-type" evidence="3">
    <location>
        <begin position="18"/>
        <end position="47"/>
    </location>
</feature>
<proteinExistence type="predicted"/>
<comment type="caution">
    <text evidence="4">The sequence shown here is derived from an EMBL/GenBank/DDBJ whole genome shotgun (WGS) entry which is preliminary data.</text>
</comment>
<evidence type="ECO:0000256" key="2">
    <source>
        <dbReference type="SAM" id="MobiDB-lite"/>
    </source>
</evidence>
<dbReference type="SMART" id="SM00066">
    <property type="entry name" value="GAL4"/>
    <property type="match status" value="1"/>
</dbReference>
<dbReference type="Pfam" id="PF00172">
    <property type="entry name" value="Zn_clus"/>
    <property type="match status" value="1"/>
</dbReference>